<proteinExistence type="predicted"/>
<evidence type="ECO:0000313" key="2">
    <source>
        <dbReference type="Proteomes" id="UP000319502"/>
    </source>
</evidence>
<accession>A0A557QLU9</accession>
<dbReference type="AlphaFoldDB" id="A0A557QLU9"/>
<name>A0A557QLU9_9RHOO</name>
<comment type="caution">
    <text evidence="1">The sequence shown here is derived from an EMBL/GenBank/DDBJ whole genome shotgun (WGS) entry which is preliminary data.</text>
</comment>
<gene>
    <name evidence="1" type="ORF">FHP91_13790</name>
</gene>
<dbReference type="Proteomes" id="UP000319502">
    <property type="component" value="Unassembled WGS sequence"/>
</dbReference>
<keyword evidence="2" id="KW-1185">Reference proteome</keyword>
<protein>
    <submittedName>
        <fullName evidence="1">Uncharacterized protein</fullName>
    </submittedName>
</protein>
<dbReference type="EMBL" id="VMNK01000014">
    <property type="protein sequence ID" value="TVO53864.1"/>
    <property type="molecule type" value="Genomic_DNA"/>
</dbReference>
<sequence>MREGVENLPAETDRFGLRYHGPVVEGVVTLPSGHTAGSIQAYVSTIAVSGKPGPYGQVHFDNAADVYLKNYAVLSLDEVLYNTSIMGKTLGKEAVPFVAPSGRVWILSATGNWRCDDASFAGTAKRFGVFGKNVANNAHTVTITNPALGNTDLSACTLRLTDATRDGSKRIYRAEAGGIAIAWLELTLSEPTPTTIGASFAIVRDVATTRGAFTSQPTTYSAPDDQWDVSIGVYNTKTIDTPTRIVWEFTPAPPNYIQTPTAGTITLLTFYRITGHVFSMTYADNGALIDGTMDVQTKRSGSSTIAINVTSSGTCTVDQTYDGSTWSETVSGTVEVEVGATLSSNITAESRVTLNRGGSSVGSIVYSVDGVMTDVRSEKEVGGAGPMYVSTPGNGLSPLLHVVNTTSQATTEGYEFKADGATVKTYPRPPINFNQSDTKSNIPLASNAIGHIFPAANTYPSADGAPPPDNALFAQIGVSTIVLTGDGYKYPYLFSRIMRRSNSVLSVPGAMITSATSGGGGTVTMESAWDSHLLGRNGILDPTRPTVAASYGGGEVTWDLPTVSEQPVTGEWVRGATATQNVGFV</sequence>
<organism evidence="1 2">
    <name type="scientific">Denitromonas halophila</name>
    <dbReference type="NCBI Taxonomy" id="1629404"/>
    <lineage>
        <taxon>Bacteria</taxon>
        <taxon>Pseudomonadati</taxon>
        <taxon>Pseudomonadota</taxon>
        <taxon>Betaproteobacteria</taxon>
        <taxon>Rhodocyclales</taxon>
        <taxon>Zoogloeaceae</taxon>
        <taxon>Denitromonas</taxon>
    </lineage>
</organism>
<evidence type="ECO:0000313" key="1">
    <source>
        <dbReference type="EMBL" id="TVO53864.1"/>
    </source>
</evidence>
<dbReference type="RefSeq" id="WP_144310153.1">
    <property type="nucleotide sequence ID" value="NZ_VMNK01000014.1"/>
</dbReference>
<reference evidence="1 2" key="1">
    <citation type="submission" date="2019-07" db="EMBL/GenBank/DDBJ databases">
        <title>The pathways for chlorine oxyanion respiration interact through the shared metabolite chlorate.</title>
        <authorList>
            <person name="Barnum T.P."/>
            <person name="Cheng Y."/>
            <person name="Hill K.A."/>
            <person name="Lucas L.N."/>
            <person name="Carlson H.K."/>
            <person name="Coates J.D."/>
        </authorList>
    </citation>
    <scope>NUCLEOTIDE SEQUENCE [LARGE SCALE GENOMIC DNA]</scope>
    <source>
        <strain evidence="1 2">SFB-3</strain>
    </source>
</reference>